<dbReference type="PANTHER" id="PTHR21310:SF15">
    <property type="entry name" value="AMINOGLYCOSIDE PHOSPHOTRANSFERASE DOMAIN-CONTAINING PROTEIN"/>
    <property type="match status" value="1"/>
</dbReference>
<name>A0A9N8KXP6_9PEZI</name>
<dbReference type="AlphaFoldDB" id="A0A9N8KXP6"/>
<dbReference type="OrthoDB" id="2906425at2759"/>
<dbReference type="Pfam" id="PF01636">
    <property type="entry name" value="APH"/>
    <property type="match status" value="1"/>
</dbReference>
<feature type="domain" description="Aminoglycoside phosphotransferase" evidence="1">
    <location>
        <begin position="74"/>
        <end position="267"/>
    </location>
</feature>
<evidence type="ECO:0000259" key="1">
    <source>
        <dbReference type="Pfam" id="PF01636"/>
    </source>
</evidence>
<proteinExistence type="predicted"/>
<dbReference type="Gene3D" id="3.90.1200.10">
    <property type="match status" value="1"/>
</dbReference>
<dbReference type="SUPFAM" id="SSF56112">
    <property type="entry name" value="Protein kinase-like (PK-like)"/>
    <property type="match status" value="1"/>
</dbReference>
<dbReference type="InterPro" id="IPR002575">
    <property type="entry name" value="Aminoglycoside_PTrfase"/>
</dbReference>
<evidence type="ECO:0000313" key="2">
    <source>
        <dbReference type="EMBL" id="CAD0115412.1"/>
    </source>
</evidence>
<gene>
    <name evidence="2" type="ORF">AWRI4620_LOCUS9667</name>
</gene>
<dbReference type="PANTHER" id="PTHR21310">
    <property type="entry name" value="AMINOGLYCOSIDE PHOSPHOTRANSFERASE-RELATED-RELATED"/>
    <property type="match status" value="1"/>
</dbReference>
<protein>
    <recommendedName>
        <fullName evidence="1">Aminoglycoside phosphotransferase domain-containing protein</fullName>
    </recommendedName>
</protein>
<dbReference type="EMBL" id="CAINUL010000019">
    <property type="protein sequence ID" value="CAD0115412.1"/>
    <property type="molecule type" value="Genomic_DNA"/>
</dbReference>
<reference evidence="2" key="1">
    <citation type="submission" date="2020-06" db="EMBL/GenBank/DDBJ databases">
        <authorList>
            <person name="Onetto C."/>
        </authorList>
    </citation>
    <scope>NUCLEOTIDE SEQUENCE</scope>
</reference>
<accession>A0A9N8KXP6</accession>
<organism evidence="2 3">
    <name type="scientific">Aureobasidium uvarum</name>
    <dbReference type="NCBI Taxonomy" id="2773716"/>
    <lineage>
        <taxon>Eukaryota</taxon>
        <taxon>Fungi</taxon>
        <taxon>Dikarya</taxon>
        <taxon>Ascomycota</taxon>
        <taxon>Pezizomycotina</taxon>
        <taxon>Dothideomycetes</taxon>
        <taxon>Dothideomycetidae</taxon>
        <taxon>Dothideales</taxon>
        <taxon>Saccotheciaceae</taxon>
        <taxon>Aureobasidium</taxon>
    </lineage>
</organism>
<dbReference type="Proteomes" id="UP000745764">
    <property type="component" value="Unassembled WGS sequence"/>
</dbReference>
<comment type="caution">
    <text evidence="2">The sequence shown here is derived from an EMBL/GenBank/DDBJ whole genome shotgun (WGS) entry which is preliminary data.</text>
</comment>
<keyword evidence="3" id="KW-1185">Reference proteome</keyword>
<evidence type="ECO:0000313" key="3">
    <source>
        <dbReference type="Proteomes" id="UP000745764"/>
    </source>
</evidence>
<dbReference type="InterPro" id="IPR051678">
    <property type="entry name" value="AGP_Transferase"/>
</dbReference>
<dbReference type="InterPro" id="IPR011009">
    <property type="entry name" value="Kinase-like_dom_sf"/>
</dbReference>
<sequence length="332" mass="37114">MSLSPRSQDNADMTSNAESYQMITWPTLPELPRLTGTTIPCFGRRFYIYGPSTILKLGTDDGEAVMTALANKILAKVVPNVSGLVRIANPPHEQGVLLKRQPGTPLVELWSTLDLTDQAKVMKSLVDLLVRMRESREELNYYGRPTGQLYVTPSEFGPHNAHSFCYTYQEWNASRAHALRNFAGESGIDEGRIQELEQVQQETSAGKTSLSELPVLTHGDLSDRNILIDPSTLQVTGLLDWELANVAPAYFEYALARLSGGHDPPWRKVLLEVLRQVSRIECDRALSETDPKRDFTAGEKEDVFNDAMAAWNSLVNVERSAQGYSDACYWTF</sequence>